<dbReference type="GO" id="GO:0008823">
    <property type="term" value="F:cupric reductase (NADH) activity"/>
    <property type="evidence" value="ECO:0007669"/>
    <property type="project" value="TreeGrafter"/>
</dbReference>
<accession>A0A1S3IER6</accession>
<dbReference type="Pfam" id="PF01794">
    <property type="entry name" value="Ferric_reduct"/>
    <property type="match status" value="1"/>
</dbReference>
<dbReference type="PANTHER" id="PTHR14239">
    <property type="entry name" value="DUDULIN-RELATED"/>
    <property type="match status" value="1"/>
</dbReference>
<dbReference type="OrthoDB" id="550646at2759"/>
<dbReference type="GO" id="GO:0005886">
    <property type="term" value="C:plasma membrane"/>
    <property type="evidence" value="ECO:0007669"/>
    <property type="project" value="TreeGrafter"/>
</dbReference>
<evidence type="ECO:0000256" key="4">
    <source>
        <dbReference type="ARBA" id="ARBA00022989"/>
    </source>
</evidence>
<dbReference type="RefSeq" id="XP_013395954.1">
    <property type="nucleotide sequence ID" value="XM_013540500.1"/>
</dbReference>
<feature type="transmembrane region" description="Helical" evidence="6">
    <location>
        <begin position="12"/>
        <end position="33"/>
    </location>
</feature>
<name>A0A1S3IER6_LINAN</name>
<feature type="transmembrane region" description="Helical" evidence="6">
    <location>
        <begin position="194"/>
        <end position="214"/>
    </location>
</feature>
<dbReference type="AlphaFoldDB" id="A0A1S3IER6"/>
<keyword evidence="5 6" id="KW-0472">Membrane</keyword>
<proteinExistence type="inferred from homology"/>
<evidence type="ECO:0000313" key="9">
    <source>
        <dbReference type="RefSeq" id="XP_013395954.1"/>
    </source>
</evidence>
<evidence type="ECO:0000256" key="5">
    <source>
        <dbReference type="ARBA" id="ARBA00023136"/>
    </source>
</evidence>
<dbReference type="STRING" id="7574.A0A1S3IER6"/>
<feature type="transmembrane region" description="Helical" evidence="6">
    <location>
        <begin position="45"/>
        <end position="78"/>
    </location>
</feature>
<dbReference type="PANTHER" id="PTHR14239:SF0">
    <property type="entry name" value="F420-DEPENDENT NADP REDUCTASE"/>
    <property type="match status" value="1"/>
</dbReference>
<dbReference type="GeneID" id="106163033"/>
<dbReference type="InterPro" id="IPR013130">
    <property type="entry name" value="Fe3_Rdtase_TM_dom"/>
</dbReference>
<evidence type="ECO:0000256" key="1">
    <source>
        <dbReference type="ARBA" id="ARBA00004141"/>
    </source>
</evidence>
<keyword evidence="4 6" id="KW-1133">Transmembrane helix</keyword>
<protein>
    <submittedName>
        <fullName evidence="9">Metalloreductase STEAP4-like</fullName>
    </submittedName>
</protein>
<keyword evidence="3 6" id="KW-0812">Transmembrane</keyword>
<sequence length="276" mass="31244">MTLELFPGWGFPLLFSFFVLVVSTLSLLLKFYWVPSTPKYNYNQFASMMLMLAFGFAALQLLACVYLPAPLAAILQLVNGTKHKEFPRWFDGWMKARKHLGIITLAFSVIHTVLALPQYDLAYLSDYYYEVEMVNVVRHANASDFVTASIPIAGKMNWKGETMLLAGTIALILMAVVGIATLPSVQQTLSWREWTCIQSYVGVVCFLTSIAHVVCMGGEYWQETAFYETNSWNVLLFPFVVVLLRILCLLPCISIPVTKIRRGWERKTTNSQAKIV</sequence>
<evidence type="ECO:0000256" key="2">
    <source>
        <dbReference type="ARBA" id="ARBA00007729"/>
    </source>
</evidence>
<evidence type="ECO:0000256" key="3">
    <source>
        <dbReference type="ARBA" id="ARBA00022692"/>
    </source>
</evidence>
<evidence type="ECO:0000259" key="7">
    <source>
        <dbReference type="Pfam" id="PF01794"/>
    </source>
</evidence>
<feature type="transmembrane region" description="Helical" evidence="6">
    <location>
        <begin position="99"/>
        <end position="119"/>
    </location>
</feature>
<dbReference type="OMA" id="KQFIWYT"/>
<dbReference type="GO" id="GO:0052851">
    <property type="term" value="F:ferric-chelate reductase (NADPH) activity"/>
    <property type="evidence" value="ECO:0007669"/>
    <property type="project" value="TreeGrafter"/>
</dbReference>
<gene>
    <name evidence="9" type="primary">LOC106163033</name>
</gene>
<comment type="similarity">
    <text evidence="2">Belongs to the STEAP family.</text>
</comment>
<dbReference type="InterPro" id="IPR051267">
    <property type="entry name" value="STEAP_metalloreductase"/>
</dbReference>
<evidence type="ECO:0000256" key="6">
    <source>
        <dbReference type="SAM" id="Phobius"/>
    </source>
</evidence>
<feature type="transmembrane region" description="Helical" evidence="6">
    <location>
        <begin position="234"/>
        <end position="257"/>
    </location>
</feature>
<keyword evidence="8" id="KW-1185">Reference proteome</keyword>
<comment type="subcellular location">
    <subcellularLocation>
        <location evidence="1">Membrane</location>
        <topology evidence="1">Multi-pass membrane protein</topology>
    </subcellularLocation>
</comment>
<organism evidence="8 9">
    <name type="scientific">Lingula anatina</name>
    <name type="common">Brachiopod</name>
    <name type="synonym">Lingula unguis</name>
    <dbReference type="NCBI Taxonomy" id="7574"/>
    <lineage>
        <taxon>Eukaryota</taxon>
        <taxon>Metazoa</taxon>
        <taxon>Spiralia</taxon>
        <taxon>Lophotrochozoa</taxon>
        <taxon>Brachiopoda</taxon>
        <taxon>Linguliformea</taxon>
        <taxon>Lingulata</taxon>
        <taxon>Lingulida</taxon>
        <taxon>Linguloidea</taxon>
        <taxon>Lingulidae</taxon>
        <taxon>Lingula</taxon>
    </lineage>
</organism>
<dbReference type="KEGG" id="lak:106163033"/>
<dbReference type="GO" id="GO:0015677">
    <property type="term" value="P:copper ion import"/>
    <property type="evidence" value="ECO:0007669"/>
    <property type="project" value="TreeGrafter"/>
</dbReference>
<dbReference type="InParanoid" id="A0A1S3IER6"/>
<feature type="domain" description="Ferric oxidoreductase" evidence="7">
    <location>
        <begin position="54"/>
        <end position="198"/>
    </location>
</feature>
<dbReference type="Proteomes" id="UP000085678">
    <property type="component" value="Unplaced"/>
</dbReference>
<dbReference type="GO" id="GO:0005768">
    <property type="term" value="C:endosome"/>
    <property type="evidence" value="ECO:0007669"/>
    <property type="project" value="TreeGrafter"/>
</dbReference>
<feature type="transmembrane region" description="Helical" evidence="6">
    <location>
        <begin position="163"/>
        <end position="182"/>
    </location>
</feature>
<reference evidence="9" key="1">
    <citation type="submission" date="2025-08" db="UniProtKB">
        <authorList>
            <consortium name="RefSeq"/>
        </authorList>
    </citation>
    <scope>IDENTIFICATION</scope>
    <source>
        <tissue evidence="9">Gonads</tissue>
    </source>
</reference>
<evidence type="ECO:0000313" key="8">
    <source>
        <dbReference type="Proteomes" id="UP000085678"/>
    </source>
</evidence>